<dbReference type="RefSeq" id="WP_092509135.1">
    <property type="nucleotide sequence ID" value="NZ_CAWNQB010000001.1"/>
</dbReference>
<dbReference type="InterPro" id="IPR007729">
    <property type="entry name" value="DGOK"/>
</dbReference>
<proteinExistence type="predicted"/>
<evidence type="ECO:0000313" key="3">
    <source>
        <dbReference type="Proteomes" id="UP000198919"/>
    </source>
</evidence>
<dbReference type="EMBL" id="NITY01000001">
    <property type="protein sequence ID" value="PHM45827.1"/>
    <property type="molecule type" value="Genomic_DNA"/>
</dbReference>
<evidence type="ECO:0000313" key="2">
    <source>
        <dbReference type="EMBL" id="SFJ02546.1"/>
    </source>
</evidence>
<dbReference type="Gene3D" id="3.30.420.310">
    <property type="entry name" value="2-keto-3-deoxy-galactonokinase, C-terminal domain"/>
    <property type="match status" value="1"/>
</dbReference>
<reference evidence="2" key="2">
    <citation type="submission" date="2016-10" db="EMBL/GenBank/DDBJ databases">
        <authorList>
            <person name="de Groot N.N."/>
        </authorList>
    </citation>
    <scope>NUCLEOTIDE SEQUENCE [LARGE SCALE GENOMIC DNA]</scope>
    <source>
        <strain evidence="2">DSM 17908</strain>
    </source>
</reference>
<dbReference type="GO" id="GO:0034194">
    <property type="term" value="P:D-galactonate catabolic process"/>
    <property type="evidence" value="ECO:0007669"/>
    <property type="project" value="InterPro"/>
</dbReference>
<name>A0A1I3N0V5_9GAMM</name>
<keyword evidence="1" id="KW-0808">Transferase</keyword>
<dbReference type="STRING" id="351675.SAMN05421680_10545"/>
<dbReference type="Proteomes" id="UP000198919">
    <property type="component" value="Unassembled WGS sequence"/>
</dbReference>
<organism evidence="2 3">
    <name type="scientific">Xenorhabdus mauleonii</name>
    <dbReference type="NCBI Taxonomy" id="351675"/>
    <lineage>
        <taxon>Bacteria</taxon>
        <taxon>Pseudomonadati</taxon>
        <taxon>Pseudomonadota</taxon>
        <taxon>Gammaproteobacteria</taxon>
        <taxon>Enterobacterales</taxon>
        <taxon>Morganellaceae</taxon>
        <taxon>Xenorhabdus</taxon>
    </lineage>
</organism>
<dbReference type="AlphaFoldDB" id="A0A1I3N0V5"/>
<dbReference type="Pfam" id="PF05035">
    <property type="entry name" value="DGOK"/>
    <property type="match status" value="2"/>
</dbReference>
<reference evidence="3" key="1">
    <citation type="submission" date="2016-10" db="EMBL/GenBank/DDBJ databases">
        <authorList>
            <person name="Varghese N."/>
            <person name="Submissions S."/>
        </authorList>
    </citation>
    <scope>NUCLEOTIDE SEQUENCE [LARGE SCALE GENOMIC DNA]</scope>
    <source>
        <strain evidence="3">DSM 17908</strain>
    </source>
</reference>
<dbReference type="EMBL" id="FORG01000005">
    <property type="protein sequence ID" value="SFJ02546.1"/>
    <property type="molecule type" value="Genomic_DNA"/>
</dbReference>
<accession>A0A1I3N0V5</accession>
<dbReference type="EC" id="2.7.1.58" evidence="1"/>
<dbReference type="GO" id="GO:0008671">
    <property type="term" value="F:2-dehydro-3-deoxygalactonokinase activity"/>
    <property type="evidence" value="ECO:0007669"/>
    <property type="project" value="UniProtKB-EC"/>
</dbReference>
<sequence length="189" mass="20622">MTFRYIAIDWGSTNLRAWIFDDEVCLERRQSEAGVTKLKGVSPITVLAEITAGWREDSDLPVIMAGLPEQQTDAGTFNSGLLRGIESPALLPQLFEVRAAHVLKALPAEFVSEFLSGLLIGHEVATMTKQLACGTNQSLHAQPITIVAEPKLAARYQAAFNYFQLSTQLVEGDAAFLAGIRNIAYELAN</sequence>
<gene>
    <name evidence="2" type="ORF">SAMN05421680_10545</name>
    <name evidence="1" type="ORF">Xmau_00215</name>
</gene>
<evidence type="ECO:0000313" key="1">
    <source>
        <dbReference type="EMBL" id="PHM45827.1"/>
    </source>
</evidence>
<dbReference type="OrthoDB" id="256574at2"/>
<protein>
    <submittedName>
        <fullName evidence="2">2-keto-3-deoxy-galactonokinase</fullName>
    </submittedName>
    <submittedName>
        <fullName evidence="1">2-oxo-3-deoxygalactonate kinase</fullName>
        <ecNumber evidence="1">2.7.1.58</ecNumber>
    </submittedName>
</protein>
<dbReference type="Proteomes" id="UP000224607">
    <property type="component" value="Unassembled WGS sequence"/>
</dbReference>
<keyword evidence="2" id="KW-0418">Kinase</keyword>
<keyword evidence="4" id="KW-1185">Reference proteome</keyword>
<dbReference type="InterPro" id="IPR042257">
    <property type="entry name" value="DGOK_C"/>
</dbReference>
<evidence type="ECO:0000313" key="4">
    <source>
        <dbReference type="Proteomes" id="UP000224607"/>
    </source>
</evidence>
<reference evidence="1 4" key="3">
    <citation type="journal article" date="2017" name="Nat. Microbiol.">
        <title>Natural product diversity associated with the nematode symbionts Photorhabdus and Xenorhabdus.</title>
        <authorList>
            <person name="Tobias N.J."/>
            <person name="Wolff H."/>
            <person name="Djahanschiri B."/>
            <person name="Grundmann F."/>
            <person name="Kronenwerth M."/>
            <person name="Shi Y.M."/>
            <person name="Simonyi S."/>
            <person name="Grun P."/>
            <person name="Shapiro-Ilan D."/>
            <person name="Pidot S.J."/>
            <person name="Stinear T.P."/>
            <person name="Ebersberger I."/>
            <person name="Bode H.B."/>
        </authorList>
    </citation>
    <scope>NUCLEOTIDE SEQUENCE [LARGE SCALE GENOMIC DNA]</scope>
    <source>
        <strain evidence="1 4">DSM 17908</strain>
    </source>
</reference>